<dbReference type="InterPro" id="IPR050679">
    <property type="entry name" value="Bact_HTH_transcr_reg"/>
</dbReference>
<name>A0A9X2Z890_9MYCO</name>
<evidence type="ECO:0000256" key="4">
    <source>
        <dbReference type="SAM" id="MobiDB-lite"/>
    </source>
</evidence>
<reference evidence="6" key="1">
    <citation type="submission" date="2020-07" db="EMBL/GenBank/DDBJ databases">
        <authorList>
            <person name="Pettersson B.M.F."/>
            <person name="Behra P.R.K."/>
            <person name="Ramesh M."/>
            <person name="Das S."/>
            <person name="Dasgupta S."/>
            <person name="Kirsebom L.A."/>
        </authorList>
    </citation>
    <scope>NUCLEOTIDE SEQUENCE</scope>
    <source>
        <strain evidence="6">DSM 44838</strain>
    </source>
</reference>
<dbReference type="Gene3D" id="1.10.10.10">
    <property type="entry name" value="Winged helix-like DNA-binding domain superfamily/Winged helix DNA-binding domain"/>
    <property type="match status" value="1"/>
</dbReference>
<accession>A0A9X2Z890</accession>
<comment type="caution">
    <text evidence="6">The sequence shown here is derived from an EMBL/GenBank/DDBJ whole genome shotgun (WGS) entry which is preliminary data.</text>
</comment>
<reference evidence="6" key="2">
    <citation type="journal article" date="2022" name="BMC Genomics">
        <title>Comparative genome analysis of mycobacteria focusing on tRNA and non-coding RNA.</title>
        <authorList>
            <person name="Behra P.R.K."/>
            <person name="Pettersson B.M.F."/>
            <person name="Ramesh M."/>
            <person name="Das S."/>
            <person name="Dasgupta S."/>
            <person name="Kirsebom L.A."/>
        </authorList>
    </citation>
    <scope>NUCLEOTIDE SEQUENCE</scope>
    <source>
        <strain evidence="6">DSM 44838</strain>
    </source>
</reference>
<dbReference type="Pfam" id="PF00392">
    <property type="entry name" value="GntR"/>
    <property type="match status" value="1"/>
</dbReference>
<sequence>MDAGRRERSQPAGRVRPEVLFQRQRQTPDRLNNSARRTYDLLRSTLVRNGRSMVLEERDLVEGLSASRNTVRAVLQQLAREGFVTRETKNGTRATDLLLVPVEEFYPFEARLLECRSLGCPPLMRDRLHLPAGWTVLMVESLLLQNDLPLGIQVNYLALGEEQSEDIHVDDSDVIQILERHLGVCIRGSDCTISAVAADEQTAALVGVELGAPMICVDDVIVDQDGQPRALSHIRVRGDRIALTAVLSAQGRPDGGRGPAAPPPWVPTESS</sequence>
<dbReference type="EMBL" id="JACKVK010000022">
    <property type="protein sequence ID" value="MCV7424743.1"/>
    <property type="molecule type" value="Genomic_DNA"/>
</dbReference>
<dbReference type="PANTHER" id="PTHR44846">
    <property type="entry name" value="MANNOSYL-D-GLYCERATE TRANSPORT/METABOLISM SYSTEM REPRESSOR MNGR-RELATED"/>
    <property type="match status" value="1"/>
</dbReference>
<evidence type="ECO:0000313" key="7">
    <source>
        <dbReference type="Proteomes" id="UP001141629"/>
    </source>
</evidence>
<organism evidence="6 7">
    <name type="scientific">Mycobacterium yunnanensis</name>
    <dbReference type="NCBI Taxonomy" id="368477"/>
    <lineage>
        <taxon>Bacteria</taxon>
        <taxon>Bacillati</taxon>
        <taxon>Actinomycetota</taxon>
        <taxon>Actinomycetes</taxon>
        <taxon>Mycobacteriales</taxon>
        <taxon>Mycobacteriaceae</taxon>
        <taxon>Mycobacterium</taxon>
    </lineage>
</organism>
<keyword evidence="1" id="KW-0805">Transcription regulation</keyword>
<dbReference type="Pfam" id="PF07702">
    <property type="entry name" value="UTRA"/>
    <property type="match status" value="1"/>
</dbReference>
<dbReference type="SUPFAM" id="SSF46785">
    <property type="entry name" value="Winged helix' DNA-binding domain"/>
    <property type="match status" value="1"/>
</dbReference>
<dbReference type="PRINTS" id="PR00035">
    <property type="entry name" value="HTHGNTR"/>
</dbReference>
<dbReference type="InterPro" id="IPR000524">
    <property type="entry name" value="Tscrpt_reg_HTH_GntR"/>
</dbReference>
<dbReference type="GO" id="GO:0003677">
    <property type="term" value="F:DNA binding"/>
    <property type="evidence" value="ECO:0007669"/>
    <property type="project" value="UniProtKB-KW"/>
</dbReference>
<keyword evidence="3" id="KW-0804">Transcription</keyword>
<protein>
    <submittedName>
        <fullName evidence="6">GntR family transcriptional regulator</fullName>
    </submittedName>
</protein>
<gene>
    <name evidence="6" type="ORF">H7K45_29810</name>
</gene>
<evidence type="ECO:0000256" key="3">
    <source>
        <dbReference type="ARBA" id="ARBA00023163"/>
    </source>
</evidence>
<evidence type="ECO:0000259" key="5">
    <source>
        <dbReference type="SMART" id="SM00866"/>
    </source>
</evidence>
<evidence type="ECO:0000256" key="1">
    <source>
        <dbReference type="ARBA" id="ARBA00023015"/>
    </source>
</evidence>
<dbReference type="InterPro" id="IPR028978">
    <property type="entry name" value="Chorismate_lyase_/UTRA_dom_sf"/>
</dbReference>
<keyword evidence="7" id="KW-1185">Reference proteome</keyword>
<dbReference type="Gene3D" id="3.40.1410.10">
    <property type="entry name" value="Chorismate lyase-like"/>
    <property type="match status" value="1"/>
</dbReference>
<keyword evidence="2" id="KW-0238">DNA-binding</keyword>
<dbReference type="GO" id="GO:0003700">
    <property type="term" value="F:DNA-binding transcription factor activity"/>
    <property type="evidence" value="ECO:0007669"/>
    <property type="project" value="InterPro"/>
</dbReference>
<dbReference type="Proteomes" id="UP001141629">
    <property type="component" value="Unassembled WGS sequence"/>
</dbReference>
<dbReference type="SUPFAM" id="SSF64288">
    <property type="entry name" value="Chorismate lyase-like"/>
    <property type="match status" value="1"/>
</dbReference>
<proteinExistence type="predicted"/>
<feature type="domain" description="UbiC transcription regulator-associated" evidence="5">
    <location>
        <begin position="103"/>
        <end position="242"/>
    </location>
</feature>
<dbReference type="InterPro" id="IPR036388">
    <property type="entry name" value="WH-like_DNA-bd_sf"/>
</dbReference>
<dbReference type="PANTHER" id="PTHR44846:SF17">
    <property type="entry name" value="GNTR-FAMILY TRANSCRIPTIONAL REGULATOR"/>
    <property type="match status" value="1"/>
</dbReference>
<dbReference type="SMART" id="SM00866">
    <property type="entry name" value="UTRA"/>
    <property type="match status" value="1"/>
</dbReference>
<dbReference type="InterPro" id="IPR011663">
    <property type="entry name" value="UTRA"/>
</dbReference>
<evidence type="ECO:0000256" key="2">
    <source>
        <dbReference type="ARBA" id="ARBA00023125"/>
    </source>
</evidence>
<dbReference type="GO" id="GO:0045892">
    <property type="term" value="P:negative regulation of DNA-templated transcription"/>
    <property type="evidence" value="ECO:0007669"/>
    <property type="project" value="TreeGrafter"/>
</dbReference>
<dbReference type="AlphaFoldDB" id="A0A9X2Z890"/>
<feature type="region of interest" description="Disordered" evidence="4">
    <location>
        <begin position="249"/>
        <end position="271"/>
    </location>
</feature>
<evidence type="ECO:0000313" key="6">
    <source>
        <dbReference type="EMBL" id="MCV7424743.1"/>
    </source>
</evidence>
<dbReference type="InterPro" id="IPR036390">
    <property type="entry name" value="WH_DNA-bd_sf"/>
</dbReference>
<feature type="compositionally biased region" description="Pro residues" evidence="4">
    <location>
        <begin position="260"/>
        <end position="271"/>
    </location>
</feature>